<evidence type="ECO:0000313" key="3">
    <source>
        <dbReference type="EMBL" id="MCV2869091.1"/>
    </source>
</evidence>
<evidence type="ECO:0000313" key="4">
    <source>
        <dbReference type="Proteomes" id="UP001652542"/>
    </source>
</evidence>
<dbReference type="PANTHER" id="PTHR34606">
    <property type="entry name" value="BON DOMAIN-CONTAINING PROTEIN"/>
    <property type="match status" value="1"/>
</dbReference>
<gene>
    <name evidence="3" type="ORF">OEW28_10680</name>
</gene>
<sequence>MTRYRTDPLYDIEASRHRHRNERAFDREREMRGSWKEPPFEREPTIDEMRMSREPWPYSPYATAPVPGTPGWHPPHLEGYYSDDHDPSVPEWNWRERDLRDRISDEIATWFGDPDAARRRKADYTGVGPRNYQRPDSRINDDLHDRLTDDPIVDASEITVKVLDGEVTLDGEVDTLPEKRRAEDCADHVRGVGHVQNNLRVRNR</sequence>
<evidence type="ECO:0000256" key="1">
    <source>
        <dbReference type="SAM" id="MobiDB-lite"/>
    </source>
</evidence>
<feature type="region of interest" description="Disordered" evidence="1">
    <location>
        <begin position="24"/>
        <end position="47"/>
    </location>
</feature>
<comment type="caution">
    <text evidence="3">The sequence shown here is derived from an EMBL/GenBank/DDBJ whole genome shotgun (WGS) entry which is preliminary data.</text>
</comment>
<dbReference type="RefSeq" id="WP_263734747.1">
    <property type="nucleotide sequence ID" value="NZ_JAOWKY010000002.1"/>
</dbReference>
<dbReference type="SMART" id="SM00749">
    <property type="entry name" value="BON"/>
    <property type="match status" value="1"/>
</dbReference>
<protein>
    <submittedName>
        <fullName evidence="3">BON domain-containing protein</fullName>
    </submittedName>
</protein>
<feature type="domain" description="BON" evidence="2">
    <location>
        <begin position="135"/>
        <end position="203"/>
    </location>
</feature>
<organism evidence="3 4">
    <name type="scientific">Albidovulum marisflavi</name>
    <dbReference type="NCBI Taxonomy" id="2984159"/>
    <lineage>
        <taxon>Bacteria</taxon>
        <taxon>Pseudomonadati</taxon>
        <taxon>Pseudomonadota</taxon>
        <taxon>Alphaproteobacteria</taxon>
        <taxon>Rhodobacterales</taxon>
        <taxon>Paracoccaceae</taxon>
        <taxon>Albidovulum</taxon>
    </lineage>
</organism>
<name>A0ABT2ZDD8_9RHOB</name>
<dbReference type="InterPro" id="IPR051686">
    <property type="entry name" value="Lipoprotein_DolP"/>
</dbReference>
<proteinExistence type="predicted"/>
<evidence type="ECO:0000259" key="2">
    <source>
        <dbReference type="PROSITE" id="PS50914"/>
    </source>
</evidence>
<accession>A0ABT2ZDD8</accession>
<dbReference type="PROSITE" id="PS50914">
    <property type="entry name" value="BON"/>
    <property type="match status" value="1"/>
</dbReference>
<reference evidence="3 4" key="1">
    <citation type="submission" date="2022-10" db="EMBL/GenBank/DDBJ databases">
        <title>Defluviimonas sp. nov., isolated from ocean surface water.</title>
        <authorList>
            <person name="He W."/>
            <person name="Wang L."/>
            <person name="Zhang D.-F."/>
        </authorList>
    </citation>
    <scope>NUCLEOTIDE SEQUENCE [LARGE SCALE GENOMIC DNA]</scope>
    <source>
        <strain evidence="3 4">WL0002</strain>
    </source>
</reference>
<dbReference type="PANTHER" id="PTHR34606:SF15">
    <property type="entry name" value="BON DOMAIN-CONTAINING PROTEIN"/>
    <property type="match status" value="1"/>
</dbReference>
<keyword evidence="4" id="KW-1185">Reference proteome</keyword>
<feature type="compositionally biased region" description="Basic and acidic residues" evidence="1">
    <location>
        <begin position="133"/>
        <end position="144"/>
    </location>
</feature>
<dbReference type="Proteomes" id="UP001652542">
    <property type="component" value="Unassembled WGS sequence"/>
</dbReference>
<feature type="region of interest" description="Disordered" evidence="1">
    <location>
        <begin position="125"/>
        <end position="144"/>
    </location>
</feature>
<dbReference type="Pfam" id="PF04972">
    <property type="entry name" value="BON"/>
    <property type="match status" value="1"/>
</dbReference>
<dbReference type="Gene3D" id="3.30.1340.30">
    <property type="match status" value="1"/>
</dbReference>
<dbReference type="InterPro" id="IPR007055">
    <property type="entry name" value="BON_dom"/>
</dbReference>
<dbReference type="EMBL" id="JAOWKY010000002">
    <property type="protein sequence ID" value="MCV2869091.1"/>
    <property type="molecule type" value="Genomic_DNA"/>
</dbReference>
<dbReference type="InterPro" id="IPR014004">
    <property type="entry name" value="Transpt-assoc_nodulatn_dom_bac"/>
</dbReference>